<dbReference type="PANTHER" id="PTHR42695:SF5">
    <property type="entry name" value="GLUTAMINE AMIDOTRANSFERASE YLR126C-RELATED"/>
    <property type="match status" value="1"/>
</dbReference>
<dbReference type="GeneID" id="55640376"/>
<dbReference type="InterPro" id="IPR044992">
    <property type="entry name" value="ChyE-like"/>
</dbReference>
<dbReference type="AlphaFoldDB" id="A0A6N0NQV0"/>
<accession>A0A6N0NQV0</accession>
<sequence>MLVVLNHPEEGPGTLKEMLTSLGFDVKEKHGRELTGKEDPDDLVVMGGPMGVYEAEKYPFLIKEVNLIRRALSEGRLVLGICLGSQLLSFALGGDVRKGSFGTELGVGKVKLLDEFKERIGDEVEVFHFHGDTFTIPMGASLLAYSDKYFQAFYAGKALGLQFHVEVDGRMIKRWAETYGLDTKLVEEVKEREEEFRSTASIILKTWLERSGR</sequence>
<dbReference type="RefSeq" id="WP_174628606.1">
    <property type="nucleotide sequence ID" value="NZ_CP049074.1"/>
</dbReference>
<dbReference type="OrthoDB" id="7388at2157"/>
<feature type="domain" description="Glutamine amidotransferase" evidence="1">
    <location>
        <begin position="36"/>
        <end position="169"/>
    </location>
</feature>
<keyword evidence="3" id="KW-1185">Reference proteome</keyword>
<protein>
    <submittedName>
        <fullName evidence="2">Type 1 glutamine amidotransferase</fullName>
    </submittedName>
</protein>
<dbReference type="KEGG" id="mten:GWK48_00480"/>
<keyword evidence="2" id="KW-0808">Transferase</keyword>
<dbReference type="SUPFAM" id="SSF52317">
    <property type="entry name" value="Class I glutamine amidotransferase-like"/>
    <property type="match status" value="1"/>
</dbReference>
<dbReference type="Proteomes" id="UP000509301">
    <property type="component" value="Chromosome"/>
</dbReference>
<keyword evidence="2" id="KW-0315">Glutamine amidotransferase</keyword>
<name>A0A6N0NQV0_9CREN</name>
<proteinExistence type="predicted"/>
<dbReference type="CDD" id="cd01741">
    <property type="entry name" value="GATase1_1"/>
    <property type="match status" value="1"/>
</dbReference>
<dbReference type="InterPro" id="IPR017926">
    <property type="entry name" value="GATASE"/>
</dbReference>
<dbReference type="Gene3D" id="3.40.50.880">
    <property type="match status" value="1"/>
</dbReference>
<dbReference type="EMBL" id="CP049074">
    <property type="protein sequence ID" value="QKQ99071.1"/>
    <property type="molecule type" value="Genomic_DNA"/>
</dbReference>
<reference evidence="2 3" key="1">
    <citation type="submission" date="2020-02" db="EMBL/GenBank/DDBJ databases">
        <title>Comparative genome analysis reveals the metabolism and evolution of the thermophilic archaeal genus Metallosphaera.</title>
        <authorList>
            <person name="Jiang C."/>
        </authorList>
    </citation>
    <scope>NUCLEOTIDE SEQUENCE [LARGE SCALE GENOMIC DNA]</scope>
    <source>
        <strain evidence="2 3">Ric-A</strain>
    </source>
</reference>
<dbReference type="GO" id="GO:0016740">
    <property type="term" value="F:transferase activity"/>
    <property type="evidence" value="ECO:0007669"/>
    <property type="project" value="UniProtKB-KW"/>
</dbReference>
<dbReference type="Pfam" id="PF00117">
    <property type="entry name" value="GATase"/>
    <property type="match status" value="1"/>
</dbReference>
<evidence type="ECO:0000259" key="1">
    <source>
        <dbReference type="Pfam" id="PF00117"/>
    </source>
</evidence>
<evidence type="ECO:0000313" key="3">
    <source>
        <dbReference type="Proteomes" id="UP000509301"/>
    </source>
</evidence>
<organism evidence="2 3">
    <name type="scientific">Metallosphaera tengchongensis</name>
    <dbReference type="NCBI Taxonomy" id="1532350"/>
    <lineage>
        <taxon>Archaea</taxon>
        <taxon>Thermoproteota</taxon>
        <taxon>Thermoprotei</taxon>
        <taxon>Sulfolobales</taxon>
        <taxon>Sulfolobaceae</taxon>
        <taxon>Metallosphaera</taxon>
    </lineage>
</organism>
<evidence type="ECO:0000313" key="2">
    <source>
        <dbReference type="EMBL" id="QKQ99071.1"/>
    </source>
</evidence>
<dbReference type="InterPro" id="IPR029062">
    <property type="entry name" value="Class_I_gatase-like"/>
</dbReference>
<dbReference type="PROSITE" id="PS51273">
    <property type="entry name" value="GATASE_TYPE_1"/>
    <property type="match status" value="1"/>
</dbReference>
<gene>
    <name evidence="2" type="ORF">GWK48_00480</name>
</gene>
<dbReference type="PANTHER" id="PTHR42695">
    <property type="entry name" value="GLUTAMINE AMIDOTRANSFERASE YLR126C-RELATED"/>
    <property type="match status" value="1"/>
</dbReference>
<dbReference type="GO" id="GO:0005829">
    <property type="term" value="C:cytosol"/>
    <property type="evidence" value="ECO:0007669"/>
    <property type="project" value="TreeGrafter"/>
</dbReference>